<dbReference type="CDD" id="cd11644">
    <property type="entry name" value="Precorrin-6Y-MT"/>
    <property type="match status" value="1"/>
</dbReference>
<dbReference type="InterPro" id="IPR014777">
    <property type="entry name" value="4pyrrole_Mease_sub1"/>
</dbReference>
<dbReference type="InterPro" id="IPR000878">
    <property type="entry name" value="4pyrrol_Mease"/>
</dbReference>
<dbReference type="GO" id="GO:0032259">
    <property type="term" value="P:methylation"/>
    <property type="evidence" value="ECO:0007669"/>
    <property type="project" value="UniProtKB-KW"/>
</dbReference>
<keyword evidence="4" id="KW-0808">Transferase</keyword>
<dbReference type="AlphaFoldDB" id="A0A926EV27"/>
<organism evidence="7 8">
    <name type="scientific">Paratissierella segnis</name>
    <dbReference type="NCBI Taxonomy" id="2763679"/>
    <lineage>
        <taxon>Bacteria</taxon>
        <taxon>Bacillati</taxon>
        <taxon>Bacillota</taxon>
        <taxon>Tissierellia</taxon>
        <taxon>Tissierellales</taxon>
        <taxon>Tissierellaceae</taxon>
        <taxon>Paratissierella</taxon>
    </lineage>
</organism>
<evidence type="ECO:0000256" key="3">
    <source>
        <dbReference type="ARBA" id="ARBA00022603"/>
    </source>
</evidence>
<keyword evidence="3" id="KW-0489">Methyltransferase</keyword>
<evidence type="ECO:0000259" key="6">
    <source>
        <dbReference type="Pfam" id="PF00590"/>
    </source>
</evidence>
<evidence type="ECO:0000313" key="7">
    <source>
        <dbReference type="EMBL" id="MBC8589451.1"/>
    </source>
</evidence>
<dbReference type="NCBIfam" id="TIGR02467">
    <property type="entry name" value="CbiE"/>
    <property type="match status" value="1"/>
</dbReference>
<dbReference type="InterPro" id="IPR050714">
    <property type="entry name" value="Cobalamin_biosynth_MTase"/>
</dbReference>
<accession>A0A926EV27</accession>
<dbReference type="GO" id="GO:0009236">
    <property type="term" value="P:cobalamin biosynthetic process"/>
    <property type="evidence" value="ECO:0007669"/>
    <property type="project" value="UniProtKB-KW"/>
</dbReference>
<reference evidence="7" key="1">
    <citation type="submission" date="2020-08" db="EMBL/GenBank/DDBJ databases">
        <title>Genome public.</title>
        <authorList>
            <person name="Liu C."/>
            <person name="Sun Q."/>
        </authorList>
    </citation>
    <scope>NUCLEOTIDE SEQUENCE</scope>
    <source>
        <strain evidence="7">BX21</strain>
    </source>
</reference>
<dbReference type="SUPFAM" id="SSF53790">
    <property type="entry name" value="Tetrapyrrole methylase"/>
    <property type="match status" value="1"/>
</dbReference>
<evidence type="ECO:0000313" key="8">
    <source>
        <dbReference type="Proteomes" id="UP000601171"/>
    </source>
</evidence>
<dbReference type="PANTHER" id="PTHR43182:SF1">
    <property type="entry name" value="COBALT-PRECORRIN-7 C(5)-METHYLTRANSFERASE"/>
    <property type="match status" value="1"/>
</dbReference>
<dbReference type="PANTHER" id="PTHR43182">
    <property type="entry name" value="COBALT-PRECORRIN-6B C(15)-METHYLTRANSFERASE (DECARBOXYLATING)"/>
    <property type="match status" value="1"/>
</dbReference>
<feature type="domain" description="Tetrapyrrole methylase" evidence="6">
    <location>
        <begin position="2"/>
        <end position="180"/>
    </location>
</feature>
<dbReference type="Proteomes" id="UP000601171">
    <property type="component" value="Unassembled WGS sequence"/>
</dbReference>
<dbReference type="InterPro" id="IPR012818">
    <property type="entry name" value="CbiE"/>
</dbReference>
<evidence type="ECO:0000256" key="1">
    <source>
        <dbReference type="ARBA" id="ARBA00004953"/>
    </source>
</evidence>
<dbReference type="Pfam" id="PF00590">
    <property type="entry name" value="TP_methylase"/>
    <property type="match status" value="1"/>
</dbReference>
<evidence type="ECO:0000256" key="4">
    <source>
        <dbReference type="ARBA" id="ARBA00022679"/>
    </source>
</evidence>
<evidence type="ECO:0000256" key="5">
    <source>
        <dbReference type="ARBA" id="ARBA00022691"/>
    </source>
</evidence>
<gene>
    <name evidence="7" type="primary">cbiE</name>
    <name evidence="7" type="ORF">H8707_14645</name>
</gene>
<dbReference type="InterPro" id="IPR035996">
    <property type="entry name" value="4pyrrol_Methylase_sf"/>
</dbReference>
<keyword evidence="8" id="KW-1185">Reference proteome</keyword>
<dbReference type="GO" id="GO:0008276">
    <property type="term" value="F:protein methyltransferase activity"/>
    <property type="evidence" value="ECO:0007669"/>
    <property type="project" value="InterPro"/>
</dbReference>
<sequence>MTVAGAGPGNPKYLTVEVLDRIKNAKSVLVFGRIGNSISSLRKDCIIVNKVDEIIEYTKENEDVLLLASGDPNFYGIVDYLKRNGVYIEEVLPGLSSFQYLMAKLKKPWQDAGFLSLHGRGGNLNEIKDNKLTIMLIDKEKNASYISRELFGIGIRGYMYIGYNLSYEDEKIVKIKIGEVPEDYSSLGVVVIENEMD</sequence>
<keyword evidence="2" id="KW-0169">Cobalamin biosynthesis</keyword>
<evidence type="ECO:0000256" key="2">
    <source>
        <dbReference type="ARBA" id="ARBA00022573"/>
    </source>
</evidence>
<keyword evidence="5" id="KW-0949">S-adenosyl-L-methionine</keyword>
<proteinExistence type="predicted"/>
<comment type="pathway">
    <text evidence="1">Cofactor biosynthesis; adenosylcobalamin biosynthesis.</text>
</comment>
<name>A0A926EV27_9FIRM</name>
<dbReference type="Gene3D" id="3.40.1010.10">
    <property type="entry name" value="Cobalt-precorrin-4 Transmethylase, Domain 1"/>
    <property type="match status" value="1"/>
</dbReference>
<comment type="caution">
    <text evidence="7">The sequence shown here is derived from an EMBL/GenBank/DDBJ whole genome shotgun (WGS) entry which is preliminary data.</text>
</comment>
<dbReference type="EMBL" id="JACRTG010000034">
    <property type="protein sequence ID" value="MBC8589451.1"/>
    <property type="molecule type" value="Genomic_DNA"/>
</dbReference>
<protein>
    <submittedName>
        <fullName evidence="7">Precorrin-6y C5,15-methyltransferase (Decarboxylating) subunit CbiE</fullName>
    </submittedName>
</protein>